<evidence type="ECO:0000313" key="3">
    <source>
        <dbReference type="EMBL" id="SCL14006.1"/>
    </source>
</evidence>
<dbReference type="RefSeq" id="WP_091075083.1">
    <property type="nucleotide sequence ID" value="NZ_FMHT01000003.1"/>
</dbReference>
<dbReference type="STRING" id="145857.GA0070616_0302"/>
<sequence>MSVHQAPPPTARQTPRPPALSLTVSAEGAVAVVVRVRGAVDMATSDLLLDAVETVLAGRPPPVLVLDLSGVTFFSAAGITALLVVRQHVAAAGRTLVLRQPSRITAVVIDIVELRDEFTIE</sequence>
<proteinExistence type="predicted"/>
<dbReference type="SUPFAM" id="SSF52091">
    <property type="entry name" value="SpoIIaa-like"/>
    <property type="match status" value="1"/>
</dbReference>
<dbReference type="Gene3D" id="3.30.750.24">
    <property type="entry name" value="STAS domain"/>
    <property type="match status" value="1"/>
</dbReference>
<keyword evidence="4" id="KW-1185">Reference proteome</keyword>
<keyword evidence="1" id="KW-0472">Membrane</keyword>
<keyword evidence="1" id="KW-1133">Transmembrane helix</keyword>
<protein>
    <submittedName>
        <fullName evidence="3">Anti-anti-sigma factor</fullName>
    </submittedName>
</protein>
<dbReference type="InterPro" id="IPR036513">
    <property type="entry name" value="STAS_dom_sf"/>
</dbReference>
<dbReference type="Pfam" id="PF01740">
    <property type="entry name" value="STAS"/>
    <property type="match status" value="1"/>
</dbReference>
<feature type="domain" description="STAS" evidence="2">
    <location>
        <begin position="32"/>
        <end position="121"/>
    </location>
</feature>
<evidence type="ECO:0000256" key="1">
    <source>
        <dbReference type="SAM" id="Phobius"/>
    </source>
</evidence>
<dbReference type="EMBL" id="FMHT01000003">
    <property type="protein sequence ID" value="SCL14006.1"/>
    <property type="molecule type" value="Genomic_DNA"/>
</dbReference>
<dbReference type="Proteomes" id="UP000199699">
    <property type="component" value="Unassembled WGS sequence"/>
</dbReference>
<dbReference type="GO" id="GO:0043856">
    <property type="term" value="F:anti-sigma factor antagonist activity"/>
    <property type="evidence" value="ECO:0007669"/>
    <property type="project" value="TreeGrafter"/>
</dbReference>
<dbReference type="InterPro" id="IPR002645">
    <property type="entry name" value="STAS_dom"/>
</dbReference>
<accession>A0A1C6RA87</accession>
<dbReference type="PANTHER" id="PTHR33495:SF2">
    <property type="entry name" value="ANTI-SIGMA FACTOR ANTAGONIST TM_1081-RELATED"/>
    <property type="match status" value="1"/>
</dbReference>
<keyword evidence="1" id="KW-0812">Transmembrane</keyword>
<feature type="transmembrane region" description="Helical" evidence="1">
    <location>
        <begin position="63"/>
        <end position="85"/>
    </location>
</feature>
<evidence type="ECO:0000259" key="2">
    <source>
        <dbReference type="PROSITE" id="PS50801"/>
    </source>
</evidence>
<name>A0A1C6RA87_9ACTN</name>
<evidence type="ECO:0000313" key="4">
    <source>
        <dbReference type="Proteomes" id="UP000199699"/>
    </source>
</evidence>
<organism evidence="3 4">
    <name type="scientific">Micromonospora nigra</name>
    <dbReference type="NCBI Taxonomy" id="145857"/>
    <lineage>
        <taxon>Bacteria</taxon>
        <taxon>Bacillati</taxon>
        <taxon>Actinomycetota</taxon>
        <taxon>Actinomycetes</taxon>
        <taxon>Micromonosporales</taxon>
        <taxon>Micromonosporaceae</taxon>
        <taxon>Micromonospora</taxon>
    </lineage>
</organism>
<reference evidence="3 4" key="1">
    <citation type="submission" date="2016-06" db="EMBL/GenBank/DDBJ databases">
        <authorList>
            <person name="Kjaerup R.B."/>
            <person name="Dalgaard T.S."/>
            <person name="Juul-Madsen H.R."/>
        </authorList>
    </citation>
    <scope>NUCLEOTIDE SEQUENCE [LARGE SCALE GENOMIC DNA]</scope>
    <source>
        <strain evidence="3 4">DSM 43818</strain>
    </source>
</reference>
<dbReference type="PROSITE" id="PS50801">
    <property type="entry name" value="STAS"/>
    <property type="match status" value="1"/>
</dbReference>
<dbReference type="PANTHER" id="PTHR33495">
    <property type="entry name" value="ANTI-SIGMA FACTOR ANTAGONIST TM_1081-RELATED-RELATED"/>
    <property type="match status" value="1"/>
</dbReference>
<dbReference type="AlphaFoldDB" id="A0A1C6RA87"/>
<dbReference type="CDD" id="cd07043">
    <property type="entry name" value="STAS_anti-anti-sigma_factors"/>
    <property type="match status" value="1"/>
</dbReference>
<dbReference type="OrthoDB" id="3428850at2"/>
<gene>
    <name evidence="3" type="ORF">GA0070616_0302</name>
</gene>